<dbReference type="InterPro" id="IPR000182">
    <property type="entry name" value="GNAT_dom"/>
</dbReference>
<feature type="domain" description="N-acetyltransferase" evidence="1">
    <location>
        <begin position="3"/>
        <end position="167"/>
    </location>
</feature>
<dbReference type="RefSeq" id="WP_011060808.1">
    <property type="nucleotide sequence ID" value="NZ_BQHT01000015.1"/>
</dbReference>
<dbReference type="InterPro" id="IPR050276">
    <property type="entry name" value="MshD_Acetyltransferase"/>
</dbReference>
<evidence type="ECO:0000259" key="1">
    <source>
        <dbReference type="PROSITE" id="PS51186"/>
    </source>
</evidence>
<keyword evidence="3" id="KW-1185">Reference proteome</keyword>
<accession>A0ABY2VKC7</accession>
<evidence type="ECO:0000313" key="2">
    <source>
        <dbReference type="EMBL" id="TMM66063.1"/>
    </source>
</evidence>
<organism evidence="2 3">
    <name type="scientific">Pseudomonas protegens</name>
    <dbReference type="NCBI Taxonomy" id="380021"/>
    <lineage>
        <taxon>Bacteria</taxon>
        <taxon>Pseudomonadati</taxon>
        <taxon>Pseudomonadota</taxon>
        <taxon>Gammaproteobacteria</taxon>
        <taxon>Pseudomonadales</taxon>
        <taxon>Pseudomonadaceae</taxon>
        <taxon>Pseudomonas</taxon>
    </lineage>
</organism>
<reference evidence="2 3" key="1">
    <citation type="submission" date="2019-05" db="EMBL/GenBank/DDBJ databases">
        <title>Identification and Biocontrol Activity Analysis of Biocontrol Strain PF-1 Based on Genome-wide Data.</title>
        <authorList>
            <person name="Qi J."/>
        </authorList>
    </citation>
    <scope>NUCLEOTIDE SEQUENCE [LARGE SCALE GENOMIC DNA]</scope>
    <source>
        <strain evidence="2 3">PF-1</strain>
    </source>
</reference>
<dbReference type="PANTHER" id="PTHR43617">
    <property type="entry name" value="L-AMINO ACID N-ACETYLTRANSFERASE"/>
    <property type="match status" value="1"/>
</dbReference>
<name>A0ABY2VKC7_9PSED</name>
<dbReference type="EMBL" id="VAVY01000001">
    <property type="protein sequence ID" value="TMM66063.1"/>
    <property type="molecule type" value="Genomic_DNA"/>
</dbReference>
<dbReference type="InterPro" id="IPR016181">
    <property type="entry name" value="Acyl_CoA_acyltransferase"/>
</dbReference>
<comment type="caution">
    <text evidence="2">The sequence shown here is derived from an EMBL/GenBank/DDBJ whole genome shotgun (WGS) entry which is preliminary data.</text>
</comment>
<dbReference type="Proteomes" id="UP000310095">
    <property type="component" value="Unassembled WGS sequence"/>
</dbReference>
<dbReference type="SUPFAM" id="SSF55729">
    <property type="entry name" value="Acyl-CoA N-acyltransferases (Nat)"/>
    <property type="match status" value="1"/>
</dbReference>
<dbReference type="Gene3D" id="3.40.630.30">
    <property type="match status" value="1"/>
</dbReference>
<dbReference type="Pfam" id="PF00583">
    <property type="entry name" value="Acetyltransf_1"/>
    <property type="match status" value="1"/>
</dbReference>
<dbReference type="PANTHER" id="PTHR43617:SF34">
    <property type="entry name" value="PUTATIVE-RELATED"/>
    <property type="match status" value="1"/>
</dbReference>
<evidence type="ECO:0000313" key="3">
    <source>
        <dbReference type="Proteomes" id="UP000310095"/>
    </source>
</evidence>
<proteinExistence type="predicted"/>
<sequence>MPLCLRNAQQDDTQRLSQIARQTFALACPPDTPATEIEAFIQENLLPEHFSALLEAPGKQLRVLLDDNRVIGYSLVNLHPQDLGVAGADGIAELTRCYLDAAHHGSGAAQFLLAQTLAQQPGPLRLTVNEHNARAIRFYQRNGFVRVGETLFPCGADLHRDWVMLRR</sequence>
<protein>
    <submittedName>
        <fullName evidence="2">GNAT family N-acetyltransferase</fullName>
    </submittedName>
</protein>
<dbReference type="PROSITE" id="PS51186">
    <property type="entry name" value="GNAT"/>
    <property type="match status" value="1"/>
</dbReference>
<gene>
    <name evidence="2" type="ORF">FEF10_00995</name>
</gene>